<evidence type="ECO:0000313" key="3">
    <source>
        <dbReference type="EMBL" id="NGN69828.1"/>
    </source>
</evidence>
<name>A0A6G4UEC5_9ACTN</name>
<dbReference type="EMBL" id="JAAKZV010000349">
    <property type="protein sequence ID" value="NGN69828.1"/>
    <property type="molecule type" value="Genomic_DNA"/>
</dbReference>
<evidence type="ECO:0000256" key="1">
    <source>
        <dbReference type="SAM" id="MobiDB-lite"/>
    </source>
</evidence>
<keyword evidence="2" id="KW-1133">Transmembrane helix</keyword>
<evidence type="ECO:0000256" key="2">
    <source>
        <dbReference type="SAM" id="Phobius"/>
    </source>
</evidence>
<accession>A0A6G4UEC5</accession>
<keyword evidence="2" id="KW-0812">Transmembrane</keyword>
<proteinExistence type="predicted"/>
<dbReference type="Proteomes" id="UP000481583">
    <property type="component" value="Unassembled WGS sequence"/>
</dbReference>
<dbReference type="Pfam" id="PF14325">
    <property type="entry name" value="DUF4383"/>
    <property type="match status" value="1"/>
</dbReference>
<protein>
    <submittedName>
        <fullName evidence="3">DUF4383 domain-containing protein</fullName>
    </submittedName>
</protein>
<sequence>MATHSPYPSDGTPHPLAGAPTGPVLGARDALHERGVQFGSLAHRTKLDEHLPQDHALSTVYRAGAGVAGLGLLVFGVLGLFNRVWFFSREGDTTMGLNTNGALSTLSIAVGLLLLYGAYRGGNFASTLNMVLGAAFLLSGFANLAVMETSWNILAFRMPNVIFSFIVGLLLLTFGMYGRVSGGLPHDNPYWRTRNPERALAEDREHTRAA</sequence>
<dbReference type="RefSeq" id="WP_165245102.1">
    <property type="nucleotide sequence ID" value="NZ_JAAKZV010000349.1"/>
</dbReference>
<dbReference type="AlphaFoldDB" id="A0A6G4UEC5"/>
<feature type="transmembrane region" description="Helical" evidence="2">
    <location>
        <begin position="101"/>
        <end position="119"/>
    </location>
</feature>
<keyword evidence="2" id="KW-0472">Membrane</keyword>
<comment type="caution">
    <text evidence="3">The sequence shown here is derived from an EMBL/GenBank/DDBJ whole genome shotgun (WGS) entry which is preliminary data.</text>
</comment>
<feature type="transmembrane region" description="Helical" evidence="2">
    <location>
        <begin position="60"/>
        <end position="81"/>
    </location>
</feature>
<feature type="region of interest" description="Disordered" evidence="1">
    <location>
        <begin position="1"/>
        <end position="24"/>
    </location>
</feature>
<gene>
    <name evidence="3" type="ORF">G5C51_38820</name>
</gene>
<organism evidence="3 4">
    <name type="scientific">Streptomyces coryli</name>
    <dbReference type="NCBI Taxonomy" id="1128680"/>
    <lineage>
        <taxon>Bacteria</taxon>
        <taxon>Bacillati</taxon>
        <taxon>Actinomycetota</taxon>
        <taxon>Actinomycetes</taxon>
        <taxon>Kitasatosporales</taxon>
        <taxon>Streptomycetaceae</taxon>
        <taxon>Streptomyces</taxon>
    </lineage>
</organism>
<feature type="transmembrane region" description="Helical" evidence="2">
    <location>
        <begin position="158"/>
        <end position="177"/>
    </location>
</feature>
<reference evidence="3 4" key="1">
    <citation type="submission" date="2020-02" db="EMBL/GenBank/DDBJ databases">
        <title>Whole-genome analyses of novel actinobacteria.</title>
        <authorList>
            <person name="Sahin N."/>
        </authorList>
    </citation>
    <scope>NUCLEOTIDE SEQUENCE [LARGE SCALE GENOMIC DNA]</scope>
    <source>
        <strain evidence="3 4">A7024</strain>
    </source>
</reference>
<keyword evidence="4" id="KW-1185">Reference proteome</keyword>
<evidence type="ECO:0000313" key="4">
    <source>
        <dbReference type="Proteomes" id="UP000481583"/>
    </source>
</evidence>
<feature type="transmembrane region" description="Helical" evidence="2">
    <location>
        <begin position="125"/>
        <end position="146"/>
    </location>
</feature>